<reference evidence="1 2" key="1">
    <citation type="submission" date="2021-08" db="EMBL/GenBank/DDBJ databases">
        <title>Draft Genome Sequence of Phanerochaete sordida strain YK-624.</title>
        <authorList>
            <person name="Mori T."/>
            <person name="Dohra H."/>
            <person name="Suzuki T."/>
            <person name="Kawagishi H."/>
            <person name="Hirai H."/>
        </authorList>
    </citation>
    <scope>NUCLEOTIDE SEQUENCE [LARGE SCALE GENOMIC DNA]</scope>
    <source>
        <strain evidence="1 2">YK-624</strain>
    </source>
</reference>
<dbReference type="Pfam" id="PF06677">
    <property type="entry name" value="Auto_anti-p27"/>
    <property type="match status" value="2"/>
</dbReference>
<dbReference type="PANTHER" id="PTHR16537">
    <property type="entry name" value="SJOEGREN SYNDROME/SCLERODERMA AUTOANTIGEN 1"/>
    <property type="match status" value="1"/>
</dbReference>
<dbReference type="InterPro" id="IPR051888">
    <property type="entry name" value="UPF0148_domain"/>
</dbReference>
<name>A0A9P3FY95_9APHY</name>
<dbReference type="EMBL" id="BPQB01000001">
    <property type="protein sequence ID" value="GJE84707.1"/>
    <property type="molecule type" value="Genomic_DNA"/>
</dbReference>
<accession>A0A9P3FY95</accession>
<evidence type="ECO:0000313" key="2">
    <source>
        <dbReference type="Proteomes" id="UP000703269"/>
    </source>
</evidence>
<protein>
    <submittedName>
        <fullName evidence="1">Uncharacterized protein</fullName>
    </submittedName>
</protein>
<keyword evidence="2" id="KW-1185">Reference proteome</keyword>
<dbReference type="InterPro" id="IPR009563">
    <property type="entry name" value="SSSCA1"/>
</dbReference>
<dbReference type="OrthoDB" id="28939at2759"/>
<dbReference type="PANTHER" id="PTHR16537:SF1">
    <property type="entry name" value="PROTEIN ZNRD2"/>
    <property type="match status" value="1"/>
</dbReference>
<organism evidence="1 2">
    <name type="scientific">Phanerochaete sordida</name>
    <dbReference type="NCBI Taxonomy" id="48140"/>
    <lineage>
        <taxon>Eukaryota</taxon>
        <taxon>Fungi</taxon>
        <taxon>Dikarya</taxon>
        <taxon>Basidiomycota</taxon>
        <taxon>Agaricomycotina</taxon>
        <taxon>Agaricomycetes</taxon>
        <taxon>Polyporales</taxon>
        <taxon>Phanerochaetaceae</taxon>
        <taxon>Phanerochaete</taxon>
    </lineage>
</organism>
<sequence>MSTVIDVSSKLGEYMLKGWVLTDRICKKCSKVPLMRSPADSAVYWCANCDDNAGQAASVTSHSASSSLDSGSHISRASTPLTEVSSALSSPTFTPIDTEEILRRRQQSDLASTEIGKRLLKGWAMLADECPNLTCYGVPLVRPPKAGGERDPRKECVVCNTVYVDEADANGFERLVPLASTPAVAATSRTPITASPAPIAQRPMTSSAKGKAIERSQAFHAPVPARMPSTSETVIQAPSSKPQGYDPSLEQDIATSADSLQQSLRALSERLKTVSSPYGMDVALIGQTADAMSKVAQALLQLQQLQHSYR</sequence>
<comment type="caution">
    <text evidence="1">The sequence shown here is derived from an EMBL/GenBank/DDBJ whole genome shotgun (WGS) entry which is preliminary data.</text>
</comment>
<evidence type="ECO:0000313" key="1">
    <source>
        <dbReference type="EMBL" id="GJE84707.1"/>
    </source>
</evidence>
<proteinExistence type="predicted"/>
<dbReference type="AlphaFoldDB" id="A0A9P3FY95"/>
<gene>
    <name evidence="1" type="ORF">PsYK624_007830</name>
</gene>
<dbReference type="Proteomes" id="UP000703269">
    <property type="component" value="Unassembled WGS sequence"/>
</dbReference>